<gene>
    <name evidence="8" type="ORF">NEF87_003321</name>
</gene>
<evidence type="ECO:0000256" key="4">
    <source>
        <dbReference type="ARBA" id="ARBA00022822"/>
    </source>
</evidence>
<organism evidence="8 9">
    <name type="scientific">Candidatus Lokiarchaeum ossiferum</name>
    <dbReference type="NCBI Taxonomy" id="2951803"/>
    <lineage>
        <taxon>Archaea</taxon>
        <taxon>Promethearchaeati</taxon>
        <taxon>Promethearchaeota</taxon>
        <taxon>Promethearchaeia</taxon>
        <taxon>Promethearchaeales</taxon>
        <taxon>Promethearchaeaceae</taxon>
        <taxon>Candidatus Lokiarchaeum</taxon>
    </lineage>
</organism>
<reference evidence="8" key="1">
    <citation type="submission" date="2022-09" db="EMBL/GenBank/DDBJ databases">
        <title>Actin cytoskeleton and complex cell architecture in an #Asgard archaeon.</title>
        <authorList>
            <person name="Ponce Toledo R.I."/>
            <person name="Schleper C."/>
            <person name="Rodrigues Oliveira T."/>
            <person name="Wollweber F."/>
            <person name="Xu J."/>
            <person name="Rittmann S."/>
            <person name="Klingl A."/>
            <person name="Pilhofer M."/>
        </authorList>
    </citation>
    <scope>NUCLEOTIDE SEQUENCE</scope>
    <source>
        <strain evidence="8">B-35</strain>
    </source>
</reference>
<dbReference type="InterPro" id="IPR005801">
    <property type="entry name" value="ADC_synthase"/>
</dbReference>
<evidence type="ECO:0000256" key="1">
    <source>
        <dbReference type="ARBA" id="ARBA00004873"/>
    </source>
</evidence>
<dbReference type="PANTHER" id="PTHR11236:SF9">
    <property type="entry name" value="ANTHRANILATE SYNTHASE COMPONENT 1"/>
    <property type="match status" value="1"/>
</dbReference>
<evidence type="ECO:0000256" key="5">
    <source>
        <dbReference type="ARBA" id="ARBA00047683"/>
    </source>
</evidence>
<protein>
    <recommendedName>
        <fullName evidence="3">anthranilate synthase</fullName>
        <ecNumber evidence="3">4.1.3.27</ecNumber>
    </recommendedName>
</protein>
<evidence type="ECO:0000313" key="9">
    <source>
        <dbReference type="Proteomes" id="UP001208689"/>
    </source>
</evidence>
<dbReference type="InterPro" id="IPR006805">
    <property type="entry name" value="Anth_synth_I_N"/>
</dbReference>
<keyword evidence="4" id="KW-0028">Amino-acid biosynthesis</keyword>
<comment type="similarity">
    <text evidence="2">Belongs to the anthranilate synthase component I family.</text>
</comment>
<feature type="domain" description="Anthranilate synthase component I N-terminal" evidence="7">
    <location>
        <begin position="28"/>
        <end position="181"/>
    </location>
</feature>
<dbReference type="EC" id="4.1.3.27" evidence="3"/>
<accession>A0ABY6HU40</accession>
<keyword evidence="9" id="KW-1185">Reference proteome</keyword>
<dbReference type="InterPro" id="IPR019999">
    <property type="entry name" value="Anth_synth_I-like"/>
</dbReference>
<sequence length="506" mass="56898">MELNLNIQKIGNTKDIFGFYRYLTSQIDSKNHALLESIDLNSQEMHFSFIGLQPDFMVKVLNNNLKIYDIQTEKGEKMIDMCTDHKFSDLNGVQSFQDEVPVTLPGIDRLKDIFPISNSAMPELFPQKIFSGGLLGYIGYDVVSPYVGYESSDAMQAMFPDIIMGMFTKVLAYSHTTQTIYEVNNTIGANETDPTVSTLFEKFRRSNHTPFSIPTSIDRAAILSQNSSFKTNTSPEQWRNIIEETKEHIYAGDIIQAVLSRKMMAESDVLPIDVYQALRILNPSPYMYYMNFEGAHNGDVRIIGSSPEALITKNQRHLETVPIAGTRRRGRSVDDEIRMANELLHSEKEVAEHIMLVDLARNDLAKVSIPGSIDTYKLLELKKFPNIMHLISRVRSTSNLDPFSILKSMFPAGTVSGAPKRKAMEIIHKLEREDRGPYAGCAGYVNFTGDMDMAISIRTIFNKNKTYVAQAGGGIVADSDPDEEFLETKNKLRGVTATINFVESMS</sequence>
<keyword evidence="4" id="KW-0057">Aromatic amino acid biosynthesis</keyword>
<dbReference type="Pfam" id="PF00425">
    <property type="entry name" value="Chorismate_bind"/>
    <property type="match status" value="1"/>
</dbReference>
<evidence type="ECO:0000256" key="3">
    <source>
        <dbReference type="ARBA" id="ARBA00012266"/>
    </source>
</evidence>
<comment type="pathway">
    <text evidence="1">Amino-acid biosynthesis; L-tryptophan biosynthesis; L-tryptophan from chorismate: step 1/5.</text>
</comment>
<evidence type="ECO:0000313" key="8">
    <source>
        <dbReference type="EMBL" id="UYP47036.1"/>
    </source>
</evidence>
<evidence type="ECO:0000259" key="7">
    <source>
        <dbReference type="Pfam" id="PF04715"/>
    </source>
</evidence>
<feature type="domain" description="Chorismate-utilising enzyme C-terminal" evidence="6">
    <location>
        <begin position="235"/>
        <end position="491"/>
    </location>
</feature>
<keyword evidence="8" id="KW-0413">Isomerase</keyword>
<keyword evidence="4" id="KW-0822">Tryptophan biosynthesis</keyword>
<evidence type="ECO:0000256" key="2">
    <source>
        <dbReference type="ARBA" id="ARBA00009562"/>
    </source>
</evidence>
<comment type="catalytic activity">
    <reaction evidence="5">
        <text>chorismate + L-glutamine = anthranilate + pyruvate + L-glutamate + H(+)</text>
        <dbReference type="Rhea" id="RHEA:21732"/>
        <dbReference type="ChEBI" id="CHEBI:15361"/>
        <dbReference type="ChEBI" id="CHEBI:15378"/>
        <dbReference type="ChEBI" id="CHEBI:16567"/>
        <dbReference type="ChEBI" id="CHEBI:29748"/>
        <dbReference type="ChEBI" id="CHEBI:29985"/>
        <dbReference type="ChEBI" id="CHEBI:58359"/>
        <dbReference type="EC" id="4.1.3.27"/>
    </reaction>
</comment>
<dbReference type="Pfam" id="PF04715">
    <property type="entry name" value="Anth_synt_I_N"/>
    <property type="match status" value="1"/>
</dbReference>
<dbReference type="InterPro" id="IPR015890">
    <property type="entry name" value="Chorismate_C"/>
</dbReference>
<dbReference type="Gene3D" id="3.60.120.10">
    <property type="entry name" value="Anthranilate synthase"/>
    <property type="match status" value="1"/>
</dbReference>
<dbReference type="SUPFAM" id="SSF56322">
    <property type="entry name" value="ADC synthase"/>
    <property type="match status" value="1"/>
</dbReference>
<name>A0ABY6HU40_9ARCH</name>
<dbReference type="PANTHER" id="PTHR11236">
    <property type="entry name" value="AMINOBENZOATE/ANTHRANILATE SYNTHASE"/>
    <property type="match status" value="1"/>
</dbReference>
<proteinExistence type="inferred from homology"/>
<dbReference type="GO" id="GO:0008909">
    <property type="term" value="F:isochorismate synthase activity"/>
    <property type="evidence" value="ECO:0007669"/>
    <property type="project" value="UniProtKB-EC"/>
</dbReference>
<dbReference type="EMBL" id="CP104013">
    <property type="protein sequence ID" value="UYP47036.1"/>
    <property type="molecule type" value="Genomic_DNA"/>
</dbReference>
<dbReference type="Proteomes" id="UP001208689">
    <property type="component" value="Chromosome"/>
</dbReference>
<evidence type="ECO:0000259" key="6">
    <source>
        <dbReference type="Pfam" id="PF00425"/>
    </source>
</evidence>
<dbReference type="PRINTS" id="PR00095">
    <property type="entry name" value="ANTSNTHASEI"/>
</dbReference>